<proteinExistence type="predicted"/>
<dbReference type="STRING" id="1121939.L861_24080"/>
<name>S2LDS2_LITA3</name>
<evidence type="ECO:0000313" key="2">
    <source>
        <dbReference type="EMBL" id="EPC02891.1"/>
    </source>
</evidence>
<dbReference type="AlphaFoldDB" id="S2LDS2"/>
<dbReference type="eggNOG" id="COG2329">
    <property type="taxonomic scope" value="Bacteria"/>
</dbReference>
<dbReference type="EMBL" id="ASTJ01000023">
    <property type="protein sequence ID" value="EPC02891.1"/>
    <property type="molecule type" value="Genomic_DNA"/>
</dbReference>
<organism evidence="2 3">
    <name type="scientific">Litchfieldella anticariensis (strain DSM 16096 / CECT 5854 / CIP 108499 / LMG 22089 / FP35)</name>
    <name type="common">Halomonas anticariensis</name>
    <dbReference type="NCBI Taxonomy" id="1121939"/>
    <lineage>
        <taxon>Bacteria</taxon>
        <taxon>Pseudomonadati</taxon>
        <taxon>Pseudomonadota</taxon>
        <taxon>Gammaproteobacteria</taxon>
        <taxon>Oceanospirillales</taxon>
        <taxon>Halomonadaceae</taxon>
        <taxon>Litchfieldella</taxon>
    </lineage>
</organism>
<dbReference type="PATRIC" id="fig|1121939.11.peg.1805"/>
<keyword evidence="3" id="KW-1185">Reference proteome</keyword>
<dbReference type="Proteomes" id="UP000014463">
    <property type="component" value="Unassembled WGS sequence"/>
</dbReference>
<reference evidence="2 3" key="1">
    <citation type="journal article" date="2013" name="Genome Announc.">
        <title>Draft genome sequence of the moderately halophilic gammaproteobacterium Halomonas anticariensis FP35.</title>
        <authorList>
            <person name="Tahrioui A."/>
            <person name="Quesada E."/>
            <person name="Llamas I."/>
        </authorList>
    </citation>
    <scope>NUCLEOTIDE SEQUENCE [LARGE SCALE GENOMIC DNA]</scope>
    <source>
        <strain evidence="3">DSM 16096 / CECT 5854 / LMG 22089 / FP35</strain>
    </source>
</reference>
<evidence type="ECO:0000313" key="3">
    <source>
        <dbReference type="Proteomes" id="UP000014463"/>
    </source>
</evidence>
<accession>S2LDS2</accession>
<comment type="caution">
    <text evidence="2">The sequence shown here is derived from an EMBL/GenBank/DDBJ whole genome shotgun (WGS) entry which is preliminary data.</text>
</comment>
<sequence length="171" mass="20269">MTYSVLRAPYGDSLVQEFDDRTPDVFAEAENSPGFITRAKQQDDKEWLTNHQREWGSWGPFAVPRFYNDGVASGHSTQAQTISVWQDLKSVWNFAYHGPLHRQALQMRKDWFLNQRWPIYVIWWIEDNHQTNWREACERLECLHDHGSTPRAFTFRQPFDAQGQPVQMNRL</sequence>
<protein>
    <recommendedName>
        <fullName evidence="1">DUF3291 domain-containing protein</fullName>
    </recommendedName>
</protein>
<dbReference type="InterPro" id="IPR021708">
    <property type="entry name" value="DUF3291"/>
</dbReference>
<gene>
    <name evidence="2" type="ORF">L861_24080</name>
</gene>
<dbReference type="Pfam" id="PF11695">
    <property type="entry name" value="DUF3291"/>
    <property type="match status" value="1"/>
</dbReference>
<feature type="domain" description="DUF3291" evidence="1">
    <location>
        <begin position="4"/>
        <end position="157"/>
    </location>
</feature>
<evidence type="ECO:0000259" key="1">
    <source>
        <dbReference type="Pfam" id="PF11695"/>
    </source>
</evidence>